<dbReference type="Gene3D" id="2.130.10.10">
    <property type="entry name" value="YVTN repeat-like/Quinoprotein amine dehydrogenase"/>
    <property type="match status" value="1"/>
</dbReference>
<dbReference type="EMBL" id="UINC01024681">
    <property type="protein sequence ID" value="SVA98804.1"/>
    <property type="molecule type" value="Genomic_DNA"/>
</dbReference>
<sequence>FGGAGGTFAVLLEDELFAGTGNDGTLTANPVQSPGRLATFKGNALAASPRYSFLLDETGVRAIDRQAYRRASANAQRAAQRIESLKAELKKTGLSRERRTGLQRQLGQLGETLDAAKQARAATEQWRISVPRRHTIIALANCVAVGGDGLIEARSLVDGTVQWTAKVDGTARGLAFAGGRLLVSTDTGMLHCFSTGAAAGKTISKTAGQATLPVGLAKRLAKAARTTRGWALVTDVVDGRLCGALAEQTQLSIIGVSGDAGKVAAARERLAKRGLYGSRVSVHLAGGGALPFTDYFANLIVSEAAWLGQAPDRLAKDELERLLQPHNGVAWLEPDSSPRLASGLAGAGEWTHQYGNPANTSNSGDALVHSDLVLQWFGGPGAAPMVDRHLRAPAPLAAEGKLIIPGENLVIAVDAYNGTELWRLPLPGSQRYSMPYDAGYMSVNGGRLFVAVADEARLINLASGEVERTFPVSEFVPGEPRHWGHAVLADRRIFGTAQRTTASRTKPSRDLVSADYNNNQAMVTGTHLFSARLDGGRLGQGKWTHEGGTILNPTITLSGGRVFFVETTKPVSGSGRHSLDALRKASLQIVCLDAETGGGLWARSVDNGLEQSRNILFLAASGDYLIATGSQLGAGNDTEYRVHCFSVKSGRELWSASHLKGVPGAFTHGEQVHHPVILGDRLIAEPAIYRLATGRRLGPLDIPLNWNLKRPGHSCGTLTGAGDCLFFRAANPTVLDLSKSAAGRFQALAPTRPGCWINILPAQGLVLIPEASSGCVCHFSLQTSMAFRPRR</sequence>
<proteinExistence type="predicted"/>
<feature type="non-terminal residue" evidence="2">
    <location>
        <position position="791"/>
    </location>
</feature>
<feature type="domain" description="Pyrrolo-quinoline quinone repeat" evidence="1">
    <location>
        <begin position="408"/>
        <end position="483"/>
    </location>
</feature>
<feature type="non-terminal residue" evidence="2">
    <location>
        <position position="1"/>
    </location>
</feature>
<dbReference type="InterPro" id="IPR015943">
    <property type="entry name" value="WD40/YVTN_repeat-like_dom_sf"/>
</dbReference>
<dbReference type="SUPFAM" id="SSF50998">
    <property type="entry name" value="Quinoprotein alcohol dehydrogenase-like"/>
    <property type="match status" value="1"/>
</dbReference>
<accession>A0A382ABP2</accession>
<dbReference type="InterPro" id="IPR002372">
    <property type="entry name" value="PQQ_rpt_dom"/>
</dbReference>
<dbReference type="SUPFAM" id="SSF53335">
    <property type="entry name" value="S-adenosyl-L-methionine-dependent methyltransferases"/>
    <property type="match status" value="1"/>
</dbReference>
<dbReference type="PANTHER" id="PTHR34512:SF30">
    <property type="entry name" value="OUTER MEMBRANE PROTEIN ASSEMBLY FACTOR BAMB"/>
    <property type="match status" value="1"/>
</dbReference>
<reference evidence="2" key="1">
    <citation type="submission" date="2018-05" db="EMBL/GenBank/DDBJ databases">
        <authorList>
            <person name="Lanie J.A."/>
            <person name="Ng W.-L."/>
            <person name="Kazmierczak K.M."/>
            <person name="Andrzejewski T.M."/>
            <person name="Davidsen T.M."/>
            <person name="Wayne K.J."/>
            <person name="Tettelin H."/>
            <person name="Glass J.I."/>
            <person name="Rusch D."/>
            <person name="Podicherti R."/>
            <person name="Tsui H.-C.T."/>
            <person name="Winkler M.E."/>
        </authorList>
    </citation>
    <scope>NUCLEOTIDE SEQUENCE</scope>
</reference>
<name>A0A382ABP2_9ZZZZ</name>
<dbReference type="InterPro" id="IPR029063">
    <property type="entry name" value="SAM-dependent_MTases_sf"/>
</dbReference>
<protein>
    <recommendedName>
        <fullName evidence="1">Pyrrolo-quinoline quinone repeat domain-containing protein</fullName>
    </recommendedName>
</protein>
<dbReference type="InterPro" id="IPR011047">
    <property type="entry name" value="Quinoprotein_ADH-like_sf"/>
</dbReference>
<dbReference type="Gene3D" id="3.40.50.150">
    <property type="entry name" value="Vaccinia Virus protein VP39"/>
    <property type="match status" value="1"/>
</dbReference>
<dbReference type="AlphaFoldDB" id="A0A382ABP2"/>
<dbReference type="Pfam" id="PF13360">
    <property type="entry name" value="PQQ_2"/>
    <property type="match status" value="1"/>
</dbReference>
<dbReference type="PANTHER" id="PTHR34512">
    <property type="entry name" value="CELL SURFACE PROTEIN"/>
    <property type="match status" value="1"/>
</dbReference>
<evidence type="ECO:0000259" key="1">
    <source>
        <dbReference type="Pfam" id="PF13360"/>
    </source>
</evidence>
<gene>
    <name evidence="2" type="ORF">METZ01_LOCUS151658</name>
</gene>
<evidence type="ECO:0000313" key="2">
    <source>
        <dbReference type="EMBL" id="SVA98804.1"/>
    </source>
</evidence>
<organism evidence="2">
    <name type="scientific">marine metagenome</name>
    <dbReference type="NCBI Taxonomy" id="408172"/>
    <lineage>
        <taxon>unclassified sequences</taxon>
        <taxon>metagenomes</taxon>
        <taxon>ecological metagenomes</taxon>
    </lineage>
</organism>